<dbReference type="AlphaFoldDB" id="A0A183JFR6"/>
<proteinExistence type="predicted"/>
<evidence type="ECO:0000313" key="2">
    <source>
        <dbReference type="Proteomes" id="UP000279833"/>
    </source>
</evidence>
<keyword evidence="2" id="KW-1185">Reference proteome</keyword>
<dbReference type="EMBL" id="UZAK01001253">
    <property type="protein sequence ID" value="VDO68269.1"/>
    <property type="molecule type" value="Genomic_DNA"/>
</dbReference>
<accession>A0A183JFR6</accession>
<name>A0A183JFR6_9TREM</name>
<reference evidence="3" key="1">
    <citation type="submission" date="2016-06" db="UniProtKB">
        <authorList>
            <consortium name="WormBaseParasite"/>
        </authorList>
    </citation>
    <scope>IDENTIFICATION</scope>
</reference>
<dbReference type="WBParaSite" id="SCUD_0000153301-mRNA-1">
    <property type="protein sequence ID" value="SCUD_0000153301-mRNA-1"/>
    <property type="gene ID" value="SCUD_0000153301"/>
</dbReference>
<gene>
    <name evidence="1" type="ORF">SCUD_LOCUS1534</name>
</gene>
<dbReference type="Proteomes" id="UP000279833">
    <property type="component" value="Unassembled WGS sequence"/>
</dbReference>
<protein>
    <submittedName>
        <fullName evidence="3">Reverse transcriptase domain-containing protein</fullName>
    </submittedName>
</protein>
<evidence type="ECO:0000313" key="3">
    <source>
        <dbReference type="WBParaSite" id="SCUD_0000153301-mRNA-1"/>
    </source>
</evidence>
<organism evidence="3">
    <name type="scientific">Schistosoma curassoni</name>
    <dbReference type="NCBI Taxonomy" id="6186"/>
    <lineage>
        <taxon>Eukaryota</taxon>
        <taxon>Metazoa</taxon>
        <taxon>Spiralia</taxon>
        <taxon>Lophotrochozoa</taxon>
        <taxon>Platyhelminthes</taxon>
        <taxon>Trematoda</taxon>
        <taxon>Digenea</taxon>
        <taxon>Strigeidida</taxon>
        <taxon>Schistosomatoidea</taxon>
        <taxon>Schistosomatidae</taxon>
        <taxon>Schistosoma</taxon>
    </lineage>
</organism>
<reference evidence="1 2" key="2">
    <citation type="submission" date="2018-11" db="EMBL/GenBank/DDBJ databases">
        <authorList>
            <consortium name="Pathogen Informatics"/>
        </authorList>
    </citation>
    <scope>NUCLEOTIDE SEQUENCE [LARGE SCALE GENOMIC DNA]</scope>
    <source>
        <strain evidence="1">Dakar</strain>
        <strain evidence="2">Dakar, Senegal</strain>
    </source>
</reference>
<sequence length="97" mass="11029">MILPPDKCSVVVLTNTADCVTKIKSILDDQIDKSKKDSTDSTEKRNTGILRELLKRKMFANSTYNDLRRRGSRLPHMYGLPNTMFSLDLSQSYMLAS</sequence>
<evidence type="ECO:0000313" key="1">
    <source>
        <dbReference type="EMBL" id="VDO68269.1"/>
    </source>
</evidence>